<dbReference type="PANTHER" id="PTHR28029:SF1">
    <property type="entry name" value="PROTEIN ILM1"/>
    <property type="match status" value="1"/>
</dbReference>
<evidence type="ECO:0000313" key="3">
    <source>
        <dbReference type="Proteomes" id="UP000799324"/>
    </source>
</evidence>
<sequence length="177" mass="20056">MAIISAFTIIRSVSLFHIMLGYFFLTNPRFILDQNIVFILGEAMQLPTPTGFTKPSASTSFLGLIFAFLGLSDLTSVSLPSELSTTYWGTQVPVRLTFLFGITGYTYLFKPGGAFGTQSPSQKYMFSGSDDLKNALVFTWGFLELAIWFWVFITLRDERREAGRKVMERRKAEEDRL</sequence>
<dbReference type="EMBL" id="MU004316">
    <property type="protein sequence ID" value="KAF2658291.1"/>
    <property type="molecule type" value="Genomic_DNA"/>
</dbReference>
<feature type="transmembrane region" description="Helical" evidence="1">
    <location>
        <begin position="6"/>
        <end position="25"/>
    </location>
</feature>
<keyword evidence="1" id="KW-1133">Transmembrane helix</keyword>
<keyword evidence="3" id="KW-1185">Reference proteome</keyword>
<accession>A0A6A6TG32</accession>
<dbReference type="AlphaFoldDB" id="A0A6A6TG32"/>
<organism evidence="2 3">
    <name type="scientific">Lophiostoma macrostomum CBS 122681</name>
    <dbReference type="NCBI Taxonomy" id="1314788"/>
    <lineage>
        <taxon>Eukaryota</taxon>
        <taxon>Fungi</taxon>
        <taxon>Dikarya</taxon>
        <taxon>Ascomycota</taxon>
        <taxon>Pezizomycotina</taxon>
        <taxon>Dothideomycetes</taxon>
        <taxon>Pleosporomycetidae</taxon>
        <taxon>Pleosporales</taxon>
        <taxon>Lophiostomataceae</taxon>
        <taxon>Lophiostoma</taxon>
    </lineage>
</organism>
<evidence type="ECO:0000256" key="1">
    <source>
        <dbReference type="SAM" id="Phobius"/>
    </source>
</evidence>
<protein>
    <recommendedName>
        <fullName evidence="4">Increased loss of mitochondrial DNA protein 1</fullName>
    </recommendedName>
</protein>
<name>A0A6A6TG32_9PLEO</name>
<evidence type="ECO:0000313" key="2">
    <source>
        <dbReference type="EMBL" id="KAF2658291.1"/>
    </source>
</evidence>
<gene>
    <name evidence="2" type="ORF">K491DRAFT_593241</name>
</gene>
<dbReference type="PANTHER" id="PTHR28029">
    <property type="entry name" value="PROTEIN ILM1"/>
    <property type="match status" value="1"/>
</dbReference>
<keyword evidence="1" id="KW-0812">Transmembrane</keyword>
<dbReference type="Proteomes" id="UP000799324">
    <property type="component" value="Unassembled WGS sequence"/>
</dbReference>
<feature type="transmembrane region" description="Helical" evidence="1">
    <location>
        <begin position="135"/>
        <end position="155"/>
    </location>
</feature>
<keyword evidence="1" id="KW-0472">Membrane</keyword>
<proteinExistence type="predicted"/>
<evidence type="ECO:0008006" key="4">
    <source>
        <dbReference type="Google" id="ProtNLM"/>
    </source>
</evidence>
<dbReference type="OrthoDB" id="5299849at2759"/>
<dbReference type="InterPro" id="IPR018815">
    <property type="entry name" value="Incr_loss_mito_DNA_1"/>
</dbReference>
<feature type="transmembrane region" description="Helical" evidence="1">
    <location>
        <begin position="61"/>
        <end position="79"/>
    </location>
</feature>
<dbReference type="Pfam" id="PF10311">
    <property type="entry name" value="Ilm1"/>
    <property type="match status" value="1"/>
</dbReference>
<reference evidence="2" key="1">
    <citation type="journal article" date="2020" name="Stud. Mycol.">
        <title>101 Dothideomycetes genomes: a test case for predicting lifestyles and emergence of pathogens.</title>
        <authorList>
            <person name="Haridas S."/>
            <person name="Albert R."/>
            <person name="Binder M."/>
            <person name="Bloem J."/>
            <person name="Labutti K."/>
            <person name="Salamov A."/>
            <person name="Andreopoulos B."/>
            <person name="Baker S."/>
            <person name="Barry K."/>
            <person name="Bills G."/>
            <person name="Bluhm B."/>
            <person name="Cannon C."/>
            <person name="Castanera R."/>
            <person name="Culley D."/>
            <person name="Daum C."/>
            <person name="Ezra D."/>
            <person name="Gonzalez J."/>
            <person name="Henrissat B."/>
            <person name="Kuo A."/>
            <person name="Liang C."/>
            <person name="Lipzen A."/>
            <person name="Lutzoni F."/>
            <person name="Magnuson J."/>
            <person name="Mondo S."/>
            <person name="Nolan M."/>
            <person name="Ohm R."/>
            <person name="Pangilinan J."/>
            <person name="Park H.-J."/>
            <person name="Ramirez L."/>
            <person name="Alfaro M."/>
            <person name="Sun H."/>
            <person name="Tritt A."/>
            <person name="Yoshinaga Y."/>
            <person name="Zwiers L.-H."/>
            <person name="Turgeon B."/>
            <person name="Goodwin S."/>
            <person name="Spatafora J."/>
            <person name="Crous P."/>
            <person name="Grigoriev I."/>
        </authorList>
    </citation>
    <scope>NUCLEOTIDE SEQUENCE</scope>
    <source>
        <strain evidence="2">CBS 122681</strain>
    </source>
</reference>